<accession>A0A8S9MVK2</accession>
<dbReference type="Proteomes" id="UP000712600">
    <property type="component" value="Unassembled WGS sequence"/>
</dbReference>
<protein>
    <submittedName>
        <fullName evidence="1">Uncharacterized protein</fullName>
    </submittedName>
</protein>
<dbReference type="EMBL" id="QGKX02002183">
    <property type="protein sequence ID" value="KAF3488035.1"/>
    <property type="molecule type" value="Genomic_DNA"/>
</dbReference>
<gene>
    <name evidence="1" type="ORF">F2Q69_00053319</name>
</gene>
<evidence type="ECO:0000313" key="2">
    <source>
        <dbReference type="Proteomes" id="UP000712600"/>
    </source>
</evidence>
<name>A0A8S9MVK2_BRACR</name>
<proteinExistence type="predicted"/>
<sequence length="506" mass="56787">MVKPLILVRDNNGDLHNQEGHLRNAAGNPLATVQVHLNQMDAREDKDACGTVRMVRRIRMHNVMISTLVGSNGLIHEPGHIRRYAVHPSVGMRSPTEFELAPDEGAGEVSSFFGFCPFPLTPLTWRTLMAIKCSGNSMVFLSGRYVFVKVQEPVGYPTSWRTVDVSHPVSFAGEVLAKLIMGVPQRFRLVTFLVSKEALRHSRIWGNVPRSSASVLYDEYHKTKVRKRHPSYTPPPRLARATLSANGMFSTSSTNAEVVPNRDLLADAHQRFIGETFLLRSQMRDVVEKNIGAIWDAFSTGGARRFSLDPWIVFGTRRFPQTIRSFLRPRGPSLDPEIIIEAWRRSGDRIGTLVYLDPESHGNPKEPRGSSLDPETFGWNPEAIREPGGTIFHLPRQDYYRKSLTVLRGCWYGCCYPSARLHYFPPRSALIQILFTLVLWGPRCALGCTGGLGSVDSILGLAHTHSCFMSHTRIDFVDVPLWSCHFLQGLARIGGLWRPDPARTPL</sequence>
<dbReference type="AlphaFoldDB" id="A0A8S9MVK2"/>
<evidence type="ECO:0000313" key="1">
    <source>
        <dbReference type="EMBL" id="KAF3488035.1"/>
    </source>
</evidence>
<comment type="caution">
    <text evidence="1">The sequence shown here is derived from an EMBL/GenBank/DDBJ whole genome shotgun (WGS) entry which is preliminary data.</text>
</comment>
<reference evidence="1" key="1">
    <citation type="submission" date="2019-12" db="EMBL/GenBank/DDBJ databases">
        <title>Genome sequencing and annotation of Brassica cretica.</title>
        <authorList>
            <person name="Studholme D.J."/>
            <person name="Sarris P."/>
        </authorList>
    </citation>
    <scope>NUCLEOTIDE SEQUENCE</scope>
    <source>
        <strain evidence="1">PFS-109/04</strain>
        <tissue evidence="1">Leaf</tissue>
    </source>
</reference>
<organism evidence="1 2">
    <name type="scientific">Brassica cretica</name>
    <name type="common">Mustard</name>
    <dbReference type="NCBI Taxonomy" id="69181"/>
    <lineage>
        <taxon>Eukaryota</taxon>
        <taxon>Viridiplantae</taxon>
        <taxon>Streptophyta</taxon>
        <taxon>Embryophyta</taxon>
        <taxon>Tracheophyta</taxon>
        <taxon>Spermatophyta</taxon>
        <taxon>Magnoliopsida</taxon>
        <taxon>eudicotyledons</taxon>
        <taxon>Gunneridae</taxon>
        <taxon>Pentapetalae</taxon>
        <taxon>rosids</taxon>
        <taxon>malvids</taxon>
        <taxon>Brassicales</taxon>
        <taxon>Brassicaceae</taxon>
        <taxon>Brassiceae</taxon>
        <taxon>Brassica</taxon>
    </lineage>
</organism>